<accession>A0A8H3W2L9</accession>
<evidence type="ECO:0000313" key="1">
    <source>
        <dbReference type="EMBL" id="KAF0317118.1"/>
    </source>
</evidence>
<organism evidence="1 2">
    <name type="scientific">Colletotrichum asianum</name>
    <dbReference type="NCBI Taxonomy" id="702518"/>
    <lineage>
        <taxon>Eukaryota</taxon>
        <taxon>Fungi</taxon>
        <taxon>Dikarya</taxon>
        <taxon>Ascomycota</taxon>
        <taxon>Pezizomycotina</taxon>
        <taxon>Sordariomycetes</taxon>
        <taxon>Hypocreomycetidae</taxon>
        <taxon>Glomerellales</taxon>
        <taxon>Glomerellaceae</taxon>
        <taxon>Colletotrichum</taxon>
        <taxon>Colletotrichum gloeosporioides species complex</taxon>
    </lineage>
</organism>
<proteinExistence type="predicted"/>
<protein>
    <submittedName>
        <fullName evidence="1">Uncharacterized protein</fullName>
    </submittedName>
</protein>
<comment type="caution">
    <text evidence="1">The sequence shown here is derived from an EMBL/GenBank/DDBJ whole genome shotgun (WGS) entry which is preliminary data.</text>
</comment>
<dbReference type="OrthoDB" id="10545986at2759"/>
<gene>
    <name evidence="1" type="ORF">GQ607_015635</name>
</gene>
<keyword evidence="2" id="KW-1185">Reference proteome</keyword>
<sequence>MIPGNHALQCPYGVGAPLQRSKPLTWMRVIRWRHAVFTSEPIADFIILIARGNSEQDAFAMVTPTSTTVVSTST</sequence>
<reference evidence="1 2" key="1">
    <citation type="submission" date="2019-12" db="EMBL/GenBank/DDBJ databases">
        <title>A genome sequence resource for the geographically widespread anthracnose pathogen Colletotrichum asianum.</title>
        <authorList>
            <person name="Meng Y."/>
        </authorList>
    </citation>
    <scope>NUCLEOTIDE SEQUENCE [LARGE SCALE GENOMIC DNA]</scope>
    <source>
        <strain evidence="1 2">ICMP 18580</strain>
    </source>
</reference>
<dbReference type="EMBL" id="WOWK01000137">
    <property type="protein sequence ID" value="KAF0317118.1"/>
    <property type="molecule type" value="Genomic_DNA"/>
</dbReference>
<name>A0A8H3W2L9_9PEZI</name>
<evidence type="ECO:0000313" key="2">
    <source>
        <dbReference type="Proteomes" id="UP000434172"/>
    </source>
</evidence>
<dbReference type="AlphaFoldDB" id="A0A8H3W2L9"/>
<dbReference type="Proteomes" id="UP000434172">
    <property type="component" value="Unassembled WGS sequence"/>
</dbReference>